<dbReference type="HOGENOM" id="CLU_1676658_0_0_6"/>
<dbReference type="EMBL" id="AE014299">
    <property type="protein sequence ID" value="AAN57011.2"/>
    <property type="molecule type" value="Genomic_DNA"/>
</dbReference>
<sequence>MRVNCLQASLLAFIGLNLTGCSLLPYQASDGVKPGYHDMPLPGGCIVLDYVGNSFATFSMLENAWLQRAQEWCPTGFDTVLKEKDIRRGSIRSPVNGIDTTLGTQTRIIYGVIKCHTVQAGLLNETPVSFKRPQASINDPSFMKLAVEIWESKGICKADGQTKK</sequence>
<reference evidence="1 2" key="4">
    <citation type="journal article" date="2011" name="BMC Genomics">
        <title>Genome-wide protein localization prediction strategies for gram negative bacteria.</title>
        <authorList>
            <person name="Romine M.F."/>
        </authorList>
    </citation>
    <scope>NUCLEOTIDE SEQUENCE [LARGE SCALE GENOMIC DNA]</scope>
    <source>
        <strain evidence="2">ATCC 700550 / JCM 31522 / CIP 106686 / LMG 19005 / NCIMB 14063 / MR-1</strain>
    </source>
</reference>
<dbReference type="KEGG" id="son:SO_4037"/>
<protein>
    <submittedName>
        <fullName evidence="1">Predicted lipoprotein</fullName>
    </submittedName>
</protein>
<name>Q8EA72_SHEON</name>
<dbReference type="PaxDb" id="211586-SO_4037"/>
<gene>
    <name evidence="1" type="ordered locus">SO_4037</name>
</gene>
<reference evidence="1 2" key="2">
    <citation type="journal article" date="2005" name="Proteomics">
        <title>Global detection and characterization of hypothetical proteins in Shewanella oneidensis MR-1 using LC-MS based proteomics.</title>
        <authorList>
            <person name="Elias D.A."/>
            <person name="Monroe M.E."/>
            <person name="Marshall M.J."/>
            <person name="Romine M.F."/>
            <person name="Belieav A.S."/>
            <person name="Fredrickson J.K."/>
            <person name="Anderson G.A."/>
            <person name="Smith R.D."/>
            <person name="Lipton M.S."/>
        </authorList>
    </citation>
    <scope>NUCLEOTIDE SEQUENCE [LARGE SCALE GENOMIC DNA]</scope>
    <source>
        <strain evidence="2">ATCC 700550 / JCM 31522 / CIP 106686 / LMG 19005 / NCIMB 14063 / MR-1</strain>
    </source>
</reference>
<evidence type="ECO:0000313" key="2">
    <source>
        <dbReference type="Proteomes" id="UP000008186"/>
    </source>
</evidence>
<dbReference type="BioCyc" id="SONE211586:G1GMP-3736-MONOMER"/>
<proteinExistence type="predicted"/>
<accession>Q8EA72</accession>
<dbReference type="AlphaFoldDB" id="Q8EA72"/>
<dbReference type="Proteomes" id="UP000008186">
    <property type="component" value="Chromosome"/>
</dbReference>
<organism evidence="1 2">
    <name type="scientific">Shewanella oneidensis (strain ATCC 700550 / JCM 31522 / CIP 106686 / LMG 19005 / NCIMB 14063 / MR-1)</name>
    <dbReference type="NCBI Taxonomy" id="211586"/>
    <lineage>
        <taxon>Bacteria</taxon>
        <taxon>Pseudomonadati</taxon>
        <taxon>Pseudomonadota</taxon>
        <taxon>Gammaproteobacteria</taxon>
        <taxon>Alteromonadales</taxon>
        <taxon>Shewanellaceae</taxon>
        <taxon>Shewanella</taxon>
    </lineage>
</organism>
<reference evidence="1 2" key="1">
    <citation type="journal article" date="2002" name="Nat. Biotechnol.">
        <title>Genome sequence of the dissimilatory metal ion-reducing bacterium Shewanella oneidensis.</title>
        <authorList>
            <person name="Heidelberg J.F."/>
            <person name="Paulsen I.T."/>
            <person name="Nelson K.E."/>
            <person name="Gaidos E.J."/>
            <person name="Nelson W.C."/>
            <person name="Read T.D."/>
            <person name="Eisen J.A."/>
            <person name="Seshadri R."/>
            <person name="Ward N."/>
            <person name="Methe B."/>
            <person name="Clayton R.A."/>
            <person name="Meyer T."/>
            <person name="Tsapin A."/>
            <person name="Scott J."/>
            <person name="Beanan M."/>
            <person name="Brinkac L."/>
            <person name="Daugherty S."/>
            <person name="DeBoy R.T."/>
            <person name="Dodson R.J."/>
            <person name="Durkin A.S."/>
            <person name="Haft D.H."/>
            <person name="Kolonay J.F."/>
            <person name="Madupu R."/>
            <person name="Peterson J.D."/>
            <person name="Umayam L.A."/>
            <person name="White O."/>
            <person name="Wolf A.M."/>
            <person name="Vamathevan J."/>
            <person name="Weidman J."/>
            <person name="Impraim M."/>
            <person name="Lee K."/>
            <person name="Berry K."/>
            <person name="Lee C."/>
            <person name="Mueller J."/>
            <person name="Khouri H."/>
            <person name="Gill J."/>
            <person name="Utterback T.R."/>
            <person name="McDonald L.A."/>
            <person name="Feldblyum T.V."/>
            <person name="Smith H.O."/>
            <person name="Venter J.C."/>
            <person name="Nealson K.H."/>
            <person name="Fraser C.M."/>
        </authorList>
    </citation>
    <scope>NUCLEOTIDE SEQUENCE [LARGE SCALE GENOMIC DNA]</scope>
    <source>
        <strain evidence="2">ATCC 700550 / JCM 31522 / CIP 106686 / LMG 19005 / NCIMB 14063 / MR-1</strain>
    </source>
</reference>
<evidence type="ECO:0000313" key="1">
    <source>
        <dbReference type="EMBL" id="AAN57011.2"/>
    </source>
</evidence>
<dbReference type="OrthoDB" id="6121148at2"/>
<dbReference type="eggNOG" id="ENOG5031F6W">
    <property type="taxonomic scope" value="Bacteria"/>
</dbReference>
<dbReference type="STRING" id="211586.SO_4037"/>
<keyword evidence="1" id="KW-0449">Lipoprotein</keyword>
<reference evidence="1 2" key="3">
    <citation type="journal article" date="2008" name="Appl. Environ. Microbiol.">
        <title>Identification of mobile elements and pseudogenes in the Shewanella oneidensis MR-1 genome.</title>
        <authorList>
            <person name="Romine M.F."/>
            <person name="Carlson T.S."/>
            <person name="Norbeck A.D."/>
            <person name="McCue L.A."/>
            <person name="Lipton M.S."/>
        </authorList>
    </citation>
    <scope>NUCLEOTIDE SEQUENCE [LARGE SCALE GENOMIC DNA]</scope>
    <source>
        <strain evidence="2">ATCC 700550 / JCM 31522 / CIP 106686 / LMG 19005 / NCIMB 14063 / MR-1</strain>
    </source>
</reference>
<keyword evidence="2" id="KW-1185">Reference proteome</keyword>